<reference evidence="2 3" key="1">
    <citation type="submission" date="2018-05" db="EMBL/GenBank/DDBJ databases">
        <title>Streptomyces venezuelae.</title>
        <authorList>
            <person name="Kim W."/>
            <person name="Lee N."/>
            <person name="Cho B.-K."/>
        </authorList>
    </citation>
    <scope>NUCLEOTIDE SEQUENCE [LARGE SCALE GENOMIC DNA]</scope>
    <source>
        <strain evidence="2 3">ATCC 14583</strain>
    </source>
</reference>
<feature type="compositionally biased region" description="Low complexity" evidence="1">
    <location>
        <begin position="147"/>
        <end position="168"/>
    </location>
</feature>
<sequence>MAAARTPASTSRQTAVRVPPRHPLPTAAPRRGRSTDQDSAATTTRATFPSMVQAYASGVTGSAEASAPPSSALSATGARYAVSSTVTGSSKDDQTDSTALPRSDMRLRERRAATESGSIWATATARIRYAGSPTASHSTGMISAALASTPTVTASSSVRRSPRASARPMPDVEPYSPTASSSDTSTG</sequence>
<organism evidence="2 3">
    <name type="scientific">Streptomyces venezuelae</name>
    <dbReference type="NCBI Taxonomy" id="54571"/>
    <lineage>
        <taxon>Bacteria</taxon>
        <taxon>Bacillati</taxon>
        <taxon>Actinomycetota</taxon>
        <taxon>Actinomycetes</taxon>
        <taxon>Kitasatosporales</taxon>
        <taxon>Streptomycetaceae</taxon>
        <taxon>Streptomyces</taxon>
    </lineage>
</organism>
<feature type="compositionally biased region" description="Polar residues" evidence="1">
    <location>
        <begin position="37"/>
        <end position="47"/>
    </location>
</feature>
<feature type="compositionally biased region" description="Basic and acidic residues" evidence="1">
    <location>
        <begin position="103"/>
        <end position="113"/>
    </location>
</feature>
<evidence type="ECO:0000256" key="1">
    <source>
        <dbReference type="SAM" id="MobiDB-lite"/>
    </source>
</evidence>
<dbReference type="RefSeq" id="WP_362640552.1">
    <property type="nucleotide sequence ID" value="NZ_JBEYTA010000012.1"/>
</dbReference>
<dbReference type="EMBL" id="CP029193">
    <property type="protein sequence ID" value="QES30901.1"/>
    <property type="molecule type" value="Genomic_DNA"/>
</dbReference>
<gene>
    <name evidence="2" type="ORF">DEJ47_34785</name>
</gene>
<evidence type="ECO:0000313" key="2">
    <source>
        <dbReference type="EMBL" id="QES30901.1"/>
    </source>
</evidence>
<protein>
    <submittedName>
        <fullName evidence="2">Uncharacterized protein</fullName>
    </submittedName>
</protein>
<accession>A0A5P2BP90</accession>
<feature type="compositionally biased region" description="Low complexity" evidence="1">
    <location>
        <begin position="62"/>
        <end position="75"/>
    </location>
</feature>
<dbReference type="AlphaFoldDB" id="A0A5P2BP90"/>
<name>A0A5P2BP90_STRVZ</name>
<proteinExistence type="predicted"/>
<dbReference type="Proteomes" id="UP000323046">
    <property type="component" value="Chromosome"/>
</dbReference>
<feature type="compositionally biased region" description="Polar residues" evidence="1">
    <location>
        <begin position="177"/>
        <end position="187"/>
    </location>
</feature>
<evidence type="ECO:0000313" key="3">
    <source>
        <dbReference type="Proteomes" id="UP000323046"/>
    </source>
</evidence>
<feature type="region of interest" description="Disordered" evidence="1">
    <location>
        <begin position="147"/>
        <end position="187"/>
    </location>
</feature>
<feature type="region of interest" description="Disordered" evidence="1">
    <location>
        <begin position="1"/>
        <end position="116"/>
    </location>
</feature>
<keyword evidence="3" id="KW-1185">Reference proteome</keyword>